<comment type="subcellular location">
    <subcellularLocation>
        <location evidence="1">Membrane</location>
        <topology evidence="1">Single-pass type I membrane protein</topology>
    </subcellularLocation>
</comment>
<dbReference type="PROSITE" id="PS01187">
    <property type="entry name" value="EGF_CA"/>
    <property type="match status" value="2"/>
</dbReference>
<dbReference type="PANTHER" id="PTHR12916:SF4">
    <property type="entry name" value="UNINFLATABLE, ISOFORM C"/>
    <property type="match status" value="1"/>
</dbReference>
<keyword evidence="17" id="KW-1185">Reference proteome</keyword>
<dbReference type="SMART" id="SM00179">
    <property type="entry name" value="EGF_CA"/>
    <property type="match status" value="13"/>
</dbReference>
<dbReference type="PROSITE" id="PS01186">
    <property type="entry name" value="EGF_2"/>
    <property type="match status" value="6"/>
</dbReference>
<dbReference type="InterPro" id="IPR049883">
    <property type="entry name" value="NOTCH1_EGF-like"/>
</dbReference>
<dbReference type="InterPro" id="IPR000152">
    <property type="entry name" value="EGF-type_Asp/Asn_hydroxyl_site"/>
</dbReference>
<dbReference type="InterPro" id="IPR000571">
    <property type="entry name" value="Znf_CCCH"/>
</dbReference>
<keyword evidence="13" id="KW-0479">Metal-binding</keyword>
<feature type="domain" description="EGF-like" evidence="14">
    <location>
        <begin position="260"/>
        <end position="296"/>
    </location>
</feature>
<dbReference type="GO" id="GO:0005509">
    <property type="term" value="F:calcium ion binding"/>
    <property type="evidence" value="ECO:0007669"/>
    <property type="project" value="InterPro"/>
</dbReference>
<evidence type="ECO:0000256" key="3">
    <source>
        <dbReference type="ARBA" id="ARBA00022536"/>
    </source>
</evidence>
<reference evidence="16" key="1">
    <citation type="submission" date="2021-04" db="EMBL/GenBank/DDBJ databases">
        <authorList>
            <person name="Tunstrom K."/>
        </authorList>
    </citation>
    <scope>NUCLEOTIDE SEQUENCE</scope>
</reference>
<dbReference type="Proteomes" id="UP000691718">
    <property type="component" value="Unassembled WGS sequence"/>
</dbReference>
<feature type="disulfide bond" evidence="12">
    <location>
        <begin position="582"/>
        <end position="591"/>
    </location>
</feature>
<dbReference type="Pfam" id="PF00008">
    <property type="entry name" value="EGF"/>
    <property type="match status" value="10"/>
</dbReference>
<feature type="disulfide bond" evidence="12">
    <location>
        <begin position="563"/>
        <end position="580"/>
    </location>
</feature>
<dbReference type="CDD" id="cd00054">
    <property type="entry name" value="EGF_CA"/>
    <property type="match status" value="5"/>
</dbReference>
<dbReference type="InterPro" id="IPR013032">
    <property type="entry name" value="EGF-like_CS"/>
</dbReference>
<keyword evidence="2" id="KW-0217">Developmental protein</keyword>
<evidence type="ECO:0000256" key="10">
    <source>
        <dbReference type="ARBA" id="ARBA00023157"/>
    </source>
</evidence>
<feature type="domain" description="EGF-like" evidence="14">
    <location>
        <begin position="554"/>
        <end position="592"/>
    </location>
</feature>
<evidence type="ECO:0000256" key="13">
    <source>
        <dbReference type="PROSITE-ProRule" id="PRU00723"/>
    </source>
</evidence>
<sequence>MKVDITAWRRRAALNVAGCYIALGLWSLTGHGAHAASPVGPSDRPEAYFNGSSYIRLSRPISLKQLVGLSFRTCVGGELFSQRFEGYTLHMTALFEQVVVSWARPGQPQREVGLARETLDNHWHWVALRYRPEPLSLLLEVDKDTQVIANVTWNPELLSPGALEAGGAVLLVGNLFSGCIHEGPQLEFHAANMQHRNVTFGNCPLTTDDCIDRKDVLRIPPKDHCYNEPCMRHGTCISRHDRYECHCSARYTGNNCEVDAGEPCASAPCQHAGRCVEDARGDYTCLCAPGYHGTCSLSLAPCQHAGRCVEDARGDYTCLCAPGYHGTCSLSLAPCQHAGRCVEGARGDYICLCAPGYHGTCSLSLAPCQHAGRCVEDARGDYTCLCAPGYHGTCSLSLAPCQHAGRCVEDAHGDYTCLCAPGYHGTYCELEVSLDPQCVAGPCRNNASCRVPPGADSYVCDCPPGFTGRDCEVDVDECAGAGALACLHGGRCLDAVNNYTCDCTHTGYTGPRCSVNVNECEEDRLVCGHGACYDTYGGYVCACLPGYTGDHCQQMSACASGPCGAGGACVEEDGGAGYRCVCARGWAPPHCDVPLPAPPAAPPATPAAPPAAACADLQCPPHSHCRDAHSLGLPGMVAGVMVTKQVICVCDLGYYGAPGRSPNCSRAESACEAGVCLHGATCTRLHDRPLCTCAPGYTGAYCELPVGAGGAEGAGAGGTGGAAGKALSELKAEHCSSAPCVHAVACRDLAGGFRCECEVGWAGVRCDIADADPEAEEEAGAATGAEAEDCRTLGCPHHPEQECVEQNGWWRCSGGEEAREAGESGGGEGSASACASSPCRAGACVPLPAGLFSCRCPPGLTEKYLSLILS</sequence>
<evidence type="ECO:0000256" key="6">
    <source>
        <dbReference type="ARBA" id="ARBA00022737"/>
    </source>
</evidence>
<evidence type="ECO:0000256" key="1">
    <source>
        <dbReference type="ARBA" id="ARBA00004479"/>
    </source>
</evidence>
<keyword evidence="9" id="KW-0472">Membrane</keyword>
<dbReference type="OrthoDB" id="430340at2759"/>
<dbReference type="AlphaFoldDB" id="A0A8S3XVN4"/>
<comment type="caution">
    <text evidence="16">The sequence shown here is derived from an EMBL/GenBank/DDBJ whole genome shotgun (WGS) entry which is preliminary data.</text>
</comment>
<evidence type="ECO:0000256" key="2">
    <source>
        <dbReference type="ARBA" id="ARBA00022473"/>
    </source>
</evidence>
<accession>A0A8S3XVN4</accession>
<dbReference type="FunFam" id="2.10.25.10:FF:000146">
    <property type="entry name" value="Putative neurogenic locus notch"/>
    <property type="match status" value="1"/>
</dbReference>
<evidence type="ECO:0000313" key="17">
    <source>
        <dbReference type="Proteomes" id="UP000691718"/>
    </source>
</evidence>
<feature type="domain" description="EGF-like" evidence="14">
    <location>
        <begin position="434"/>
        <end position="472"/>
    </location>
</feature>
<keyword evidence="13" id="KW-0863">Zinc-finger</keyword>
<dbReference type="SMART" id="SM00181">
    <property type="entry name" value="EGF"/>
    <property type="match status" value="14"/>
</dbReference>
<keyword evidence="13" id="KW-0862">Zinc</keyword>
<keyword evidence="6" id="KW-0677">Repeat</keyword>
<feature type="domain" description="EGF-like" evidence="14">
    <location>
        <begin position="324"/>
        <end position="362"/>
    </location>
</feature>
<dbReference type="Pfam" id="PF07645">
    <property type="entry name" value="EGF_CA"/>
    <property type="match status" value="1"/>
</dbReference>
<dbReference type="FunFam" id="2.10.25.10:FF:000118">
    <property type="entry name" value="protein delta homolog 2"/>
    <property type="match status" value="1"/>
</dbReference>
<dbReference type="PANTHER" id="PTHR12916">
    <property type="entry name" value="CYTOCHROME C OXIDASE POLYPEPTIDE VIC-2"/>
    <property type="match status" value="1"/>
</dbReference>
<evidence type="ECO:0000313" key="16">
    <source>
        <dbReference type="EMBL" id="CAG5034752.1"/>
    </source>
</evidence>
<evidence type="ECO:0000256" key="11">
    <source>
        <dbReference type="ARBA" id="ARBA00023180"/>
    </source>
</evidence>
<feature type="domain" description="EGF-like" evidence="14">
    <location>
        <begin position="731"/>
        <end position="767"/>
    </location>
</feature>
<evidence type="ECO:0000256" key="4">
    <source>
        <dbReference type="ARBA" id="ARBA00022692"/>
    </source>
</evidence>
<proteinExistence type="predicted"/>
<dbReference type="InterPro" id="IPR000742">
    <property type="entry name" value="EGF"/>
</dbReference>
<feature type="domain" description="EGF-like" evidence="14">
    <location>
        <begin position="221"/>
        <end position="257"/>
    </location>
</feature>
<gene>
    <name evidence="16" type="ORF">PAPOLLO_LOCUS20388</name>
</gene>
<name>A0A8S3XVN4_PARAO</name>
<dbReference type="InterPro" id="IPR018097">
    <property type="entry name" value="EGF_Ca-bd_CS"/>
</dbReference>
<dbReference type="Pfam" id="PF12661">
    <property type="entry name" value="hEGF"/>
    <property type="match status" value="1"/>
</dbReference>
<feature type="domain" description="EGF-like" evidence="14">
    <location>
        <begin position="516"/>
        <end position="553"/>
    </location>
</feature>
<dbReference type="PROSITE" id="PS00022">
    <property type="entry name" value="EGF_1"/>
    <property type="match status" value="6"/>
</dbReference>
<evidence type="ECO:0000259" key="15">
    <source>
        <dbReference type="PROSITE" id="PS50103"/>
    </source>
</evidence>
<keyword evidence="4" id="KW-0812">Transmembrane</keyword>
<feature type="disulfide bond" evidence="12">
    <location>
        <begin position="693"/>
        <end position="702"/>
    </location>
</feature>
<dbReference type="PROSITE" id="PS50026">
    <property type="entry name" value="EGF_3"/>
    <property type="match status" value="10"/>
</dbReference>
<feature type="domain" description="EGF-like" evidence="14">
    <location>
        <begin position="474"/>
        <end position="514"/>
    </location>
</feature>
<keyword evidence="11" id="KW-0325">Glycoprotein</keyword>
<dbReference type="FunFam" id="2.10.25.10:FF:000472">
    <property type="entry name" value="Uncharacterized protein, isoform A"/>
    <property type="match status" value="1"/>
</dbReference>
<comment type="caution">
    <text evidence="12">Lacks conserved residue(s) required for the propagation of feature annotation.</text>
</comment>
<evidence type="ECO:0000259" key="14">
    <source>
        <dbReference type="PROSITE" id="PS50026"/>
    </source>
</evidence>
<evidence type="ECO:0000256" key="8">
    <source>
        <dbReference type="ARBA" id="ARBA00022989"/>
    </source>
</evidence>
<evidence type="ECO:0000256" key="12">
    <source>
        <dbReference type="PROSITE-ProRule" id="PRU00076"/>
    </source>
</evidence>
<feature type="disulfide bond" evidence="12">
    <location>
        <begin position="462"/>
        <end position="471"/>
    </location>
</feature>
<keyword evidence="10 12" id="KW-1015">Disulfide bond</keyword>
<evidence type="ECO:0000256" key="5">
    <source>
        <dbReference type="ARBA" id="ARBA00022729"/>
    </source>
</evidence>
<feature type="disulfide bond" evidence="12">
    <location>
        <begin position="757"/>
        <end position="766"/>
    </location>
</feature>
<feature type="disulfide bond" evidence="12">
    <location>
        <begin position="419"/>
        <end position="428"/>
    </location>
</feature>
<evidence type="ECO:0000256" key="7">
    <source>
        <dbReference type="ARBA" id="ARBA00022976"/>
    </source>
</evidence>
<feature type="disulfide bond" evidence="12">
    <location>
        <begin position="543"/>
        <end position="552"/>
    </location>
</feature>
<keyword evidence="8" id="KW-1133">Transmembrane helix</keyword>
<feature type="domain" description="C3H1-type" evidence="15">
    <location>
        <begin position="658"/>
        <end position="689"/>
    </location>
</feature>
<keyword evidence="5" id="KW-0732">Signal</keyword>
<protein>
    <submittedName>
        <fullName evidence="16">(apollo) hypothetical protein</fullName>
    </submittedName>
</protein>
<feature type="domain" description="EGF-like" evidence="14">
    <location>
        <begin position="667"/>
        <end position="703"/>
    </location>
</feature>
<dbReference type="GO" id="GO:0016020">
    <property type="term" value="C:membrane"/>
    <property type="evidence" value="ECO:0007669"/>
    <property type="project" value="UniProtKB-SubCell"/>
</dbReference>
<dbReference type="InterPro" id="IPR001881">
    <property type="entry name" value="EGF-like_Ca-bd_dom"/>
</dbReference>
<feature type="domain" description="EGF-like" evidence="14">
    <location>
        <begin position="390"/>
        <end position="429"/>
    </location>
</feature>
<evidence type="ECO:0000256" key="9">
    <source>
        <dbReference type="ARBA" id="ARBA00023136"/>
    </source>
</evidence>
<dbReference type="GO" id="GO:0007219">
    <property type="term" value="P:Notch signaling pathway"/>
    <property type="evidence" value="ECO:0007669"/>
    <property type="project" value="UniProtKB-KW"/>
</dbReference>
<feature type="zinc finger region" description="C3H1-type" evidence="13">
    <location>
        <begin position="658"/>
        <end position="689"/>
    </location>
</feature>
<feature type="disulfide bond" evidence="12">
    <location>
        <begin position="443"/>
        <end position="460"/>
    </location>
</feature>
<keyword evidence="7" id="KW-0914">Notch signaling pathway</keyword>
<dbReference type="EMBL" id="CAJQZP010001271">
    <property type="protein sequence ID" value="CAG5034752.1"/>
    <property type="molecule type" value="Genomic_DNA"/>
</dbReference>
<dbReference type="PROSITE" id="PS00010">
    <property type="entry name" value="ASX_HYDROXYL"/>
    <property type="match status" value="3"/>
</dbReference>
<dbReference type="PROSITE" id="PS50103">
    <property type="entry name" value="ZF_C3H1"/>
    <property type="match status" value="1"/>
</dbReference>
<organism evidence="16 17">
    <name type="scientific">Parnassius apollo</name>
    <name type="common">Apollo butterfly</name>
    <name type="synonym">Papilio apollo</name>
    <dbReference type="NCBI Taxonomy" id="110799"/>
    <lineage>
        <taxon>Eukaryota</taxon>
        <taxon>Metazoa</taxon>
        <taxon>Ecdysozoa</taxon>
        <taxon>Arthropoda</taxon>
        <taxon>Hexapoda</taxon>
        <taxon>Insecta</taxon>
        <taxon>Pterygota</taxon>
        <taxon>Neoptera</taxon>
        <taxon>Endopterygota</taxon>
        <taxon>Lepidoptera</taxon>
        <taxon>Glossata</taxon>
        <taxon>Ditrysia</taxon>
        <taxon>Papilionoidea</taxon>
        <taxon>Papilionidae</taxon>
        <taxon>Parnassiinae</taxon>
        <taxon>Parnassini</taxon>
        <taxon>Parnassius</taxon>
        <taxon>Parnassius</taxon>
    </lineage>
</organism>
<dbReference type="GO" id="GO:0008270">
    <property type="term" value="F:zinc ion binding"/>
    <property type="evidence" value="ECO:0007669"/>
    <property type="project" value="UniProtKB-KW"/>
</dbReference>
<keyword evidence="3 12" id="KW-0245">EGF-like domain</keyword>
<feature type="disulfide bond" evidence="12">
    <location>
        <begin position="247"/>
        <end position="256"/>
    </location>
</feature>